<reference evidence="3 4" key="1">
    <citation type="submission" date="2012-02" db="EMBL/GenBank/DDBJ databases">
        <title>Whole genome shotgun sequence of Gordonia sputi NBRC 100414.</title>
        <authorList>
            <person name="Yoshida I."/>
            <person name="Hosoyama A."/>
            <person name="Tsuchikane K."/>
            <person name="Katsumata H."/>
            <person name="Yamazaki S."/>
            <person name="Fujita N."/>
        </authorList>
    </citation>
    <scope>NUCLEOTIDE SEQUENCE [LARGE SCALE GENOMIC DNA]</scope>
    <source>
        <strain evidence="3 4">NBRC 100414</strain>
    </source>
</reference>
<sequence length="153" mass="16449">MCAEKGKDMSRLFTGATSRRITLALAGVGVASAIATGGVAQAAPVPHSPAKPAPAQTTPVPGTKCTLAGVEKVLAKEDPALWKEIQSHPRAKQHFENTIVLTPAQRKQQREEMHKKHPERAEIKNFLRDHGLAKKDHSAHRAAIKKALETCSG</sequence>
<dbReference type="EMBL" id="BAFC01000150">
    <property type="protein sequence ID" value="GAB41716.1"/>
    <property type="molecule type" value="Genomic_DNA"/>
</dbReference>
<comment type="caution">
    <text evidence="3">The sequence shown here is derived from an EMBL/GenBank/DDBJ whole genome shotgun (WGS) entry which is preliminary data.</text>
</comment>
<name>H5U7K8_9ACTN</name>
<feature type="region of interest" description="Disordered" evidence="1">
    <location>
        <begin position="87"/>
        <end position="108"/>
    </location>
</feature>
<feature type="signal peptide" evidence="2">
    <location>
        <begin position="1"/>
        <end position="42"/>
    </location>
</feature>
<dbReference type="Proteomes" id="UP000005845">
    <property type="component" value="Unassembled WGS sequence"/>
</dbReference>
<evidence type="ECO:0000313" key="3">
    <source>
        <dbReference type="EMBL" id="GAB41716.1"/>
    </source>
</evidence>
<evidence type="ECO:0000256" key="2">
    <source>
        <dbReference type="SAM" id="SignalP"/>
    </source>
</evidence>
<accession>H5U7K8</accession>
<protein>
    <recommendedName>
        <fullName evidence="5">Haemophore haem-binding domain-containing protein</fullName>
    </recommendedName>
</protein>
<gene>
    <name evidence="3" type="ORF">GOSPT_152_00150</name>
</gene>
<evidence type="ECO:0008006" key="5">
    <source>
        <dbReference type="Google" id="ProtNLM"/>
    </source>
</evidence>
<keyword evidence="2" id="KW-0732">Signal</keyword>
<feature type="region of interest" description="Disordered" evidence="1">
    <location>
        <begin position="42"/>
        <end position="62"/>
    </location>
</feature>
<feature type="chain" id="PRO_5003598636" description="Haemophore haem-binding domain-containing protein" evidence="2">
    <location>
        <begin position="43"/>
        <end position="153"/>
    </location>
</feature>
<keyword evidence="4" id="KW-1185">Reference proteome</keyword>
<dbReference type="AlphaFoldDB" id="H5U7K8"/>
<evidence type="ECO:0000313" key="4">
    <source>
        <dbReference type="Proteomes" id="UP000005845"/>
    </source>
</evidence>
<dbReference type="eggNOG" id="ENOG5031EJF">
    <property type="taxonomic scope" value="Bacteria"/>
</dbReference>
<organism evidence="3 4">
    <name type="scientific">Gordonia sputi NBRC 100414</name>
    <dbReference type="NCBI Taxonomy" id="1089453"/>
    <lineage>
        <taxon>Bacteria</taxon>
        <taxon>Bacillati</taxon>
        <taxon>Actinomycetota</taxon>
        <taxon>Actinomycetes</taxon>
        <taxon>Mycobacteriales</taxon>
        <taxon>Gordoniaceae</taxon>
        <taxon>Gordonia</taxon>
    </lineage>
</organism>
<evidence type="ECO:0000256" key="1">
    <source>
        <dbReference type="SAM" id="MobiDB-lite"/>
    </source>
</evidence>
<proteinExistence type="predicted"/>